<dbReference type="AlphaFoldDB" id="A0A1M6B7N6"/>
<sequence length="166" mass="18128">MTEKNQQTPDHEDVGLYQKLAGQANEFLHGGRKNIEEALKKAGEEVSARGEYTREQIDKISGYVRRDLNEAAKKAQEAGDSVFSVVDPRRVTAGLQSGIAKVLGNAAAFFNELAGKSEQVLEVKTGEVTSPGTLTCKECGSQMHFKSAVKVPPCPQCHKTVFRKSY</sequence>
<dbReference type="Proteomes" id="UP000184171">
    <property type="component" value="Unassembled WGS sequence"/>
</dbReference>
<proteinExistence type="predicted"/>
<reference evidence="1 2" key="1">
    <citation type="submission" date="2016-11" db="EMBL/GenBank/DDBJ databases">
        <authorList>
            <person name="Jaros S."/>
            <person name="Januszkiewicz K."/>
            <person name="Wedrychowicz H."/>
        </authorList>
    </citation>
    <scope>NUCLEOTIDE SEQUENCE [LARGE SCALE GENOMIC DNA]</scope>
    <source>
        <strain evidence="1 2">DSM 5091</strain>
    </source>
</reference>
<dbReference type="InterPro" id="IPR009912">
    <property type="entry name" value="DUF1451"/>
</dbReference>
<keyword evidence="2" id="KW-1185">Reference proteome</keyword>
<dbReference type="Pfam" id="PF07295">
    <property type="entry name" value="DUF1451"/>
    <property type="match status" value="1"/>
</dbReference>
<dbReference type="STRING" id="1122189.SAMN02745165_00061"/>
<name>A0A1M6B7N6_MALRU</name>
<dbReference type="RefSeq" id="WP_072904757.1">
    <property type="nucleotide sequence ID" value="NZ_FQZT01000001.1"/>
</dbReference>
<accession>A0A1M6B7N6</accession>
<evidence type="ECO:0000313" key="1">
    <source>
        <dbReference type="EMBL" id="SHI44493.1"/>
    </source>
</evidence>
<dbReference type="EMBL" id="FQZT01000001">
    <property type="protein sequence ID" value="SHI44493.1"/>
    <property type="molecule type" value="Genomic_DNA"/>
</dbReference>
<organism evidence="1 2">
    <name type="scientific">Malonomonas rubra DSM 5091</name>
    <dbReference type="NCBI Taxonomy" id="1122189"/>
    <lineage>
        <taxon>Bacteria</taxon>
        <taxon>Pseudomonadati</taxon>
        <taxon>Thermodesulfobacteriota</taxon>
        <taxon>Desulfuromonadia</taxon>
        <taxon>Desulfuromonadales</taxon>
        <taxon>Geopsychrobacteraceae</taxon>
        <taxon>Malonomonas</taxon>
    </lineage>
</organism>
<gene>
    <name evidence="1" type="ORF">SAMN02745165_00061</name>
</gene>
<evidence type="ECO:0000313" key="2">
    <source>
        <dbReference type="Proteomes" id="UP000184171"/>
    </source>
</evidence>
<protein>
    <submittedName>
        <fullName evidence="1">Zinc-ribbon containing domain-containing protein</fullName>
    </submittedName>
</protein>
<dbReference type="OrthoDB" id="5402078at2"/>